<organism evidence="1 2">
    <name type="scientific">Araneus ventricosus</name>
    <name type="common">Orbweaver spider</name>
    <name type="synonym">Epeira ventricosa</name>
    <dbReference type="NCBI Taxonomy" id="182803"/>
    <lineage>
        <taxon>Eukaryota</taxon>
        <taxon>Metazoa</taxon>
        <taxon>Ecdysozoa</taxon>
        <taxon>Arthropoda</taxon>
        <taxon>Chelicerata</taxon>
        <taxon>Arachnida</taxon>
        <taxon>Araneae</taxon>
        <taxon>Araneomorphae</taxon>
        <taxon>Entelegynae</taxon>
        <taxon>Araneoidea</taxon>
        <taxon>Araneidae</taxon>
        <taxon>Araneus</taxon>
    </lineage>
</organism>
<evidence type="ECO:0000313" key="2">
    <source>
        <dbReference type="Proteomes" id="UP000499080"/>
    </source>
</evidence>
<comment type="caution">
    <text evidence="1">The sequence shown here is derived from an EMBL/GenBank/DDBJ whole genome shotgun (WGS) entry which is preliminary data.</text>
</comment>
<reference evidence="1 2" key="1">
    <citation type="journal article" date="2019" name="Sci. Rep.">
        <title>Orb-weaving spider Araneus ventricosus genome elucidates the spidroin gene catalogue.</title>
        <authorList>
            <person name="Kono N."/>
            <person name="Nakamura H."/>
            <person name="Ohtoshi R."/>
            <person name="Moran D.A.P."/>
            <person name="Shinohara A."/>
            <person name="Yoshida Y."/>
            <person name="Fujiwara M."/>
            <person name="Mori M."/>
            <person name="Tomita M."/>
            <person name="Arakawa K."/>
        </authorList>
    </citation>
    <scope>NUCLEOTIDE SEQUENCE [LARGE SCALE GENOMIC DNA]</scope>
</reference>
<protein>
    <submittedName>
        <fullName evidence="1">Uncharacterized protein</fullName>
    </submittedName>
</protein>
<gene>
    <name evidence="1" type="ORF">AVEN_168483_1</name>
</gene>
<accession>A0A4Y2AAB7</accession>
<dbReference type="EMBL" id="BGPR01079767">
    <property type="protein sequence ID" value="GBL75884.1"/>
    <property type="molecule type" value="Genomic_DNA"/>
</dbReference>
<proteinExistence type="predicted"/>
<keyword evidence="2" id="KW-1185">Reference proteome</keyword>
<evidence type="ECO:0000313" key="1">
    <source>
        <dbReference type="EMBL" id="GBL75884.1"/>
    </source>
</evidence>
<dbReference type="AlphaFoldDB" id="A0A4Y2AAB7"/>
<sequence>MHAAHLSLPGYSNNIKQTGGCSCSAPRCHHLTVMFISQYPPPDIGNSFCLVVRIFGSELKGPQFYPHTATVPSMTNLPTAFHPLSEQQPAEILPTSVEVAWPA</sequence>
<name>A0A4Y2AAB7_ARAVE</name>
<dbReference type="Proteomes" id="UP000499080">
    <property type="component" value="Unassembled WGS sequence"/>
</dbReference>